<evidence type="ECO:0000256" key="1">
    <source>
        <dbReference type="ARBA" id="ARBA00004496"/>
    </source>
</evidence>
<dbReference type="GO" id="GO:0005829">
    <property type="term" value="C:cytosol"/>
    <property type="evidence" value="ECO:0007669"/>
    <property type="project" value="TreeGrafter"/>
</dbReference>
<dbReference type="Gene3D" id="2.70.50.30">
    <property type="entry name" value="Coagulation Factor XIII, subunit A, domain 1"/>
    <property type="match status" value="1"/>
</dbReference>
<proteinExistence type="inferred from homology"/>
<dbReference type="Pfam" id="PF02115">
    <property type="entry name" value="Rho_GDI"/>
    <property type="match status" value="1"/>
</dbReference>
<dbReference type="InterPro" id="IPR014756">
    <property type="entry name" value="Ig_E-set"/>
</dbReference>
<evidence type="ECO:0000313" key="6">
    <source>
        <dbReference type="EMBL" id="KAJ4931784.1"/>
    </source>
</evidence>
<reference evidence="6" key="1">
    <citation type="submission" date="2022-11" db="EMBL/GenBank/DDBJ databases">
        <title>Chromosome-level genome of Pogonophryne albipinna.</title>
        <authorList>
            <person name="Jo E."/>
        </authorList>
    </citation>
    <scope>NUCLEOTIDE SEQUENCE</scope>
    <source>
        <strain evidence="6">SGF0006</strain>
        <tissue evidence="6">Muscle</tissue>
    </source>
</reference>
<sequence length="116" mass="13368">MTLLSDEVPLPMIIDLTELEEACFRIKIDFKVNREIASDLHHVIRRKGINVDKQTYMVGNDCPKEEEQECLTPDDEAPKGKMARGPYQVKSSFSDDDKNVYLNWEWGFDIKIDCSG</sequence>
<evidence type="ECO:0000256" key="3">
    <source>
        <dbReference type="ARBA" id="ARBA00022468"/>
    </source>
</evidence>
<dbReference type="PANTHER" id="PTHR10980">
    <property type="entry name" value="RHO GDP-DISSOCIATION INHIBITOR"/>
    <property type="match status" value="1"/>
</dbReference>
<dbReference type="FunFam" id="2.70.50.30:FF:000004">
    <property type="entry name" value="Rho GDP-dissociation inhibitor 1"/>
    <property type="match status" value="1"/>
</dbReference>
<dbReference type="GO" id="GO:0016020">
    <property type="term" value="C:membrane"/>
    <property type="evidence" value="ECO:0007669"/>
    <property type="project" value="TreeGrafter"/>
</dbReference>
<evidence type="ECO:0000256" key="2">
    <source>
        <dbReference type="ARBA" id="ARBA00009758"/>
    </source>
</evidence>
<dbReference type="InterPro" id="IPR024792">
    <property type="entry name" value="RhoGDI_dom_sf"/>
</dbReference>
<dbReference type="Proteomes" id="UP001219934">
    <property type="component" value="Unassembled WGS sequence"/>
</dbReference>
<dbReference type="AlphaFoldDB" id="A0AAD6AVR1"/>
<accession>A0AAD6AVR1</accession>
<dbReference type="GO" id="GO:0005094">
    <property type="term" value="F:Rho GDP-dissociation inhibitor activity"/>
    <property type="evidence" value="ECO:0007669"/>
    <property type="project" value="InterPro"/>
</dbReference>
<feature type="region of interest" description="Disordered" evidence="5">
    <location>
        <begin position="66"/>
        <end position="85"/>
    </location>
</feature>
<dbReference type="GO" id="GO:0007266">
    <property type="term" value="P:Rho protein signal transduction"/>
    <property type="evidence" value="ECO:0007669"/>
    <property type="project" value="InterPro"/>
</dbReference>
<evidence type="ECO:0000256" key="4">
    <source>
        <dbReference type="ARBA" id="ARBA00022490"/>
    </source>
</evidence>
<evidence type="ECO:0000256" key="5">
    <source>
        <dbReference type="SAM" id="MobiDB-lite"/>
    </source>
</evidence>
<dbReference type="PANTHER" id="PTHR10980:SF3">
    <property type="entry name" value="LD16419P"/>
    <property type="match status" value="1"/>
</dbReference>
<comment type="caution">
    <text evidence="6">The sequence shown here is derived from an EMBL/GenBank/DDBJ whole genome shotgun (WGS) entry which is preliminary data.</text>
</comment>
<feature type="compositionally biased region" description="Acidic residues" evidence="5">
    <location>
        <begin position="66"/>
        <end position="75"/>
    </location>
</feature>
<keyword evidence="7" id="KW-1185">Reference proteome</keyword>
<name>A0AAD6AVR1_9TELE</name>
<evidence type="ECO:0000313" key="7">
    <source>
        <dbReference type="Proteomes" id="UP001219934"/>
    </source>
</evidence>
<dbReference type="InterPro" id="IPR000406">
    <property type="entry name" value="Rho_GDI"/>
</dbReference>
<dbReference type="GO" id="GO:0005096">
    <property type="term" value="F:GTPase activator activity"/>
    <property type="evidence" value="ECO:0007669"/>
    <property type="project" value="UniProtKB-KW"/>
</dbReference>
<comment type="subcellular location">
    <subcellularLocation>
        <location evidence="1">Cytoplasm</location>
    </subcellularLocation>
</comment>
<dbReference type="SUPFAM" id="SSF81296">
    <property type="entry name" value="E set domains"/>
    <property type="match status" value="1"/>
</dbReference>
<dbReference type="EMBL" id="JAPTMU010000014">
    <property type="protein sequence ID" value="KAJ4931784.1"/>
    <property type="molecule type" value="Genomic_DNA"/>
</dbReference>
<keyword evidence="4" id="KW-0963">Cytoplasm</keyword>
<organism evidence="6 7">
    <name type="scientific">Pogonophryne albipinna</name>
    <dbReference type="NCBI Taxonomy" id="1090488"/>
    <lineage>
        <taxon>Eukaryota</taxon>
        <taxon>Metazoa</taxon>
        <taxon>Chordata</taxon>
        <taxon>Craniata</taxon>
        <taxon>Vertebrata</taxon>
        <taxon>Euteleostomi</taxon>
        <taxon>Actinopterygii</taxon>
        <taxon>Neopterygii</taxon>
        <taxon>Teleostei</taxon>
        <taxon>Neoteleostei</taxon>
        <taxon>Acanthomorphata</taxon>
        <taxon>Eupercaria</taxon>
        <taxon>Perciformes</taxon>
        <taxon>Notothenioidei</taxon>
        <taxon>Pogonophryne</taxon>
    </lineage>
</organism>
<comment type="similarity">
    <text evidence="2">Belongs to the Rho GDI family.</text>
</comment>
<dbReference type="GO" id="GO:0007399">
    <property type="term" value="P:nervous system development"/>
    <property type="evidence" value="ECO:0007669"/>
    <property type="project" value="UniProtKB-ARBA"/>
</dbReference>
<protein>
    <submittedName>
        <fullName evidence="6">Uncharacterized protein</fullName>
    </submittedName>
</protein>
<keyword evidence="3" id="KW-0343">GTPase activation</keyword>
<gene>
    <name evidence="6" type="ORF">JOQ06_010224</name>
</gene>